<evidence type="ECO:0000313" key="7">
    <source>
        <dbReference type="EMBL" id="OWP00655.1"/>
    </source>
</evidence>
<reference evidence="7 8" key="1">
    <citation type="submission" date="2017-04" db="EMBL/GenBank/DDBJ databases">
        <title>Draft genome sequence of Marssonina coronaria NL1: causal agent of apple blotch.</title>
        <authorList>
            <person name="Cheng Q."/>
        </authorList>
    </citation>
    <scope>NUCLEOTIDE SEQUENCE [LARGE SCALE GENOMIC DNA]</scope>
    <source>
        <strain evidence="7 8">NL1</strain>
    </source>
</reference>
<keyword evidence="2 3" id="KW-0378">Hydrolase</keyword>
<feature type="domain" description="Carboxylesterase type B" evidence="6">
    <location>
        <begin position="105"/>
        <end position="574"/>
    </location>
</feature>
<protein>
    <recommendedName>
        <fullName evidence="3">Carboxylic ester hydrolase</fullName>
        <ecNumber evidence="3">3.1.1.-</ecNumber>
    </recommendedName>
</protein>
<dbReference type="AlphaFoldDB" id="A0A218Z033"/>
<feature type="transmembrane region" description="Helical" evidence="5">
    <location>
        <begin position="62"/>
        <end position="84"/>
    </location>
</feature>
<comment type="caution">
    <text evidence="7">The sequence shown here is derived from an EMBL/GenBank/DDBJ whole genome shotgun (WGS) entry which is preliminary data.</text>
</comment>
<evidence type="ECO:0000256" key="3">
    <source>
        <dbReference type="RuleBase" id="RU361235"/>
    </source>
</evidence>
<accession>A0A218Z033</accession>
<evidence type="ECO:0000256" key="5">
    <source>
        <dbReference type="SAM" id="Phobius"/>
    </source>
</evidence>
<feature type="region of interest" description="Disordered" evidence="4">
    <location>
        <begin position="1"/>
        <end position="33"/>
    </location>
</feature>
<feature type="compositionally biased region" description="Polar residues" evidence="4">
    <location>
        <begin position="13"/>
        <end position="33"/>
    </location>
</feature>
<evidence type="ECO:0000256" key="4">
    <source>
        <dbReference type="SAM" id="MobiDB-lite"/>
    </source>
</evidence>
<dbReference type="InterPro" id="IPR002018">
    <property type="entry name" value="CarbesteraseB"/>
</dbReference>
<keyword evidence="8" id="KW-1185">Reference proteome</keyword>
<dbReference type="Pfam" id="PF00135">
    <property type="entry name" value="COesterase"/>
    <property type="match status" value="1"/>
</dbReference>
<dbReference type="EC" id="3.1.1.-" evidence="3"/>
<dbReference type="InterPro" id="IPR019826">
    <property type="entry name" value="Carboxylesterase_B_AS"/>
</dbReference>
<evidence type="ECO:0000256" key="1">
    <source>
        <dbReference type="ARBA" id="ARBA00005964"/>
    </source>
</evidence>
<dbReference type="OrthoDB" id="408631at2759"/>
<dbReference type="PROSITE" id="PS00122">
    <property type="entry name" value="CARBOXYLESTERASE_B_1"/>
    <property type="match status" value="1"/>
</dbReference>
<name>A0A218Z033_9HELO</name>
<evidence type="ECO:0000259" key="6">
    <source>
        <dbReference type="Pfam" id="PF00135"/>
    </source>
</evidence>
<comment type="similarity">
    <text evidence="1 3">Belongs to the type-B carboxylesterase/lipase family.</text>
</comment>
<proteinExistence type="inferred from homology"/>
<organism evidence="7 8">
    <name type="scientific">Diplocarpon coronariae</name>
    <dbReference type="NCBI Taxonomy" id="2795749"/>
    <lineage>
        <taxon>Eukaryota</taxon>
        <taxon>Fungi</taxon>
        <taxon>Dikarya</taxon>
        <taxon>Ascomycota</taxon>
        <taxon>Pezizomycotina</taxon>
        <taxon>Leotiomycetes</taxon>
        <taxon>Helotiales</taxon>
        <taxon>Drepanopezizaceae</taxon>
        <taxon>Diplocarpon</taxon>
    </lineage>
</organism>
<dbReference type="InParanoid" id="A0A218Z033"/>
<evidence type="ECO:0000313" key="8">
    <source>
        <dbReference type="Proteomes" id="UP000242519"/>
    </source>
</evidence>
<dbReference type="STRING" id="503106.A0A218Z033"/>
<dbReference type="InterPro" id="IPR029058">
    <property type="entry name" value="AB_hydrolase_fold"/>
</dbReference>
<dbReference type="EMBL" id="MZNU01000315">
    <property type="protein sequence ID" value="OWP00655.1"/>
    <property type="molecule type" value="Genomic_DNA"/>
</dbReference>
<evidence type="ECO:0000256" key="2">
    <source>
        <dbReference type="ARBA" id="ARBA00022801"/>
    </source>
</evidence>
<keyword evidence="5" id="KW-1133">Transmembrane helix</keyword>
<dbReference type="Proteomes" id="UP000242519">
    <property type="component" value="Unassembled WGS sequence"/>
</dbReference>
<gene>
    <name evidence="7" type="ORF">B2J93_5431</name>
</gene>
<dbReference type="InterPro" id="IPR050309">
    <property type="entry name" value="Type-B_Carboxylest/Lipase"/>
</dbReference>
<dbReference type="InterPro" id="IPR019819">
    <property type="entry name" value="Carboxylesterase_B_CS"/>
</dbReference>
<sequence>MRDSAVALPAVSPNESGSTKAPGSLLSWVSSNRSKQDRGEQVILESEGHGGRRRRPLLFGRYAAIAIVVVLSIPALVCGLYFGLARARRVSRATSTVDLGYSKYQGSQADNGVSQWLGVRYAQAPVDDLRFRAPRDPVIDGTVWPADKRKPVCHFSPSSSLDTSHSEDCLFLNVFAPTDTRGTLHPVFVFIQGGGFNELVEPDLDGNKLINAADHDLVIVTFNYRVGLYGFLASREVEADGDLNTGLLDQRKVLQWVQKYIHLFGGDPKHVTIGGGSAGAASVGLHLSAYGGRNDNLFHAAAAESQSFGQQLTVAESQYQYDALLQRVGCHNTTDSLGCLRRTNIQVLASNNPDVPFPHGPGYNPVFMWSPVIDGNFTTDYTYSLFAGGKYVKVPSIFGDATNEGTVFTPPRLNTMADVITFLSDNFPKLTAAHHRELEILYPVAEQYPGRGAYWKTGANAYGEMRYVCPGIFLSASVASTTTPSWNYRWDVLSSDNAKSGIGVPHDAAGASIWGYSGPPDNVLTPLMQAYWTSFIRTYSPNTHKLDSAPTWEMFGSGVVDENGMRLHIPNQPEMVSMGRPPPDQITRCRYLNSIGPSIAQ</sequence>
<keyword evidence="5" id="KW-0472">Membrane</keyword>
<dbReference type="SUPFAM" id="SSF53474">
    <property type="entry name" value="alpha/beta-Hydrolases"/>
    <property type="match status" value="1"/>
</dbReference>
<dbReference type="Gene3D" id="3.40.50.1820">
    <property type="entry name" value="alpha/beta hydrolase"/>
    <property type="match status" value="1"/>
</dbReference>
<keyword evidence="5" id="KW-0812">Transmembrane</keyword>
<dbReference type="GO" id="GO:0016787">
    <property type="term" value="F:hydrolase activity"/>
    <property type="evidence" value="ECO:0007669"/>
    <property type="project" value="UniProtKB-KW"/>
</dbReference>
<dbReference type="PANTHER" id="PTHR11559">
    <property type="entry name" value="CARBOXYLESTERASE"/>
    <property type="match status" value="1"/>
</dbReference>
<dbReference type="PROSITE" id="PS00941">
    <property type="entry name" value="CARBOXYLESTERASE_B_2"/>
    <property type="match status" value="1"/>
</dbReference>